<dbReference type="Proteomes" id="UP001152467">
    <property type="component" value="Unassembled WGS sequence"/>
</dbReference>
<keyword evidence="3 6" id="KW-0812">Transmembrane</keyword>
<name>A0A9W4QTE8_9GAMM</name>
<feature type="domain" description="ABC3 transporter permease C-terminal" evidence="7">
    <location>
        <begin position="687"/>
        <end position="800"/>
    </location>
</feature>
<accession>A0A9W4QTE8</accession>
<dbReference type="Pfam" id="PF02687">
    <property type="entry name" value="FtsX"/>
    <property type="match status" value="2"/>
</dbReference>
<keyword evidence="5 6" id="KW-0472">Membrane</keyword>
<keyword evidence="2" id="KW-1003">Cell membrane</keyword>
<evidence type="ECO:0000256" key="4">
    <source>
        <dbReference type="ARBA" id="ARBA00022989"/>
    </source>
</evidence>
<dbReference type="AlphaFoldDB" id="A0A9W4QTE8"/>
<evidence type="ECO:0000256" key="3">
    <source>
        <dbReference type="ARBA" id="ARBA00022692"/>
    </source>
</evidence>
<comment type="caution">
    <text evidence="10">The sequence shown here is derived from an EMBL/GenBank/DDBJ whole genome shotgun (WGS) entry which is preliminary data.</text>
</comment>
<evidence type="ECO:0000313" key="10">
    <source>
        <dbReference type="EMBL" id="CAH9052378.1"/>
    </source>
</evidence>
<dbReference type="EMBL" id="CAMAPD010000001">
    <property type="protein sequence ID" value="CAH9050289.1"/>
    <property type="molecule type" value="Genomic_DNA"/>
</dbReference>
<feature type="domain" description="MacB-like periplasmic core" evidence="8">
    <location>
        <begin position="20"/>
        <end position="235"/>
    </location>
</feature>
<comment type="subcellular location">
    <subcellularLocation>
        <location evidence="1">Cell membrane</location>
        <topology evidence="1">Multi-pass membrane protein</topology>
    </subcellularLocation>
</comment>
<dbReference type="InterPro" id="IPR003838">
    <property type="entry name" value="ABC3_permease_C"/>
</dbReference>
<dbReference type="RefSeq" id="WP_261591533.1">
    <property type="nucleotide sequence ID" value="NZ_CAMAPC010000003.1"/>
</dbReference>
<dbReference type="PANTHER" id="PTHR30572:SF18">
    <property type="entry name" value="ABC-TYPE MACROLIDE FAMILY EXPORT SYSTEM PERMEASE COMPONENT 2"/>
    <property type="match status" value="1"/>
</dbReference>
<evidence type="ECO:0000256" key="5">
    <source>
        <dbReference type="ARBA" id="ARBA00023136"/>
    </source>
</evidence>
<keyword evidence="4 6" id="KW-1133">Transmembrane helix</keyword>
<dbReference type="Pfam" id="PF12704">
    <property type="entry name" value="MacB_PCD"/>
    <property type="match status" value="2"/>
</dbReference>
<feature type="domain" description="ABC3 transporter permease C-terminal" evidence="7">
    <location>
        <begin position="288"/>
        <end position="400"/>
    </location>
</feature>
<feature type="domain" description="MacB-like periplasmic core" evidence="8">
    <location>
        <begin position="433"/>
        <end position="612"/>
    </location>
</feature>
<evidence type="ECO:0000259" key="8">
    <source>
        <dbReference type="Pfam" id="PF12704"/>
    </source>
</evidence>
<evidence type="ECO:0000256" key="2">
    <source>
        <dbReference type="ARBA" id="ARBA00022475"/>
    </source>
</evidence>
<evidence type="ECO:0000313" key="12">
    <source>
        <dbReference type="Proteomes" id="UP001152485"/>
    </source>
</evidence>
<dbReference type="InterPro" id="IPR025857">
    <property type="entry name" value="MacB_PCD"/>
</dbReference>
<feature type="transmembrane region" description="Helical" evidence="6">
    <location>
        <begin position="768"/>
        <end position="789"/>
    </location>
</feature>
<feature type="transmembrane region" description="Helical" evidence="6">
    <location>
        <begin position="376"/>
        <end position="397"/>
    </location>
</feature>
<dbReference type="PANTHER" id="PTHR30572">
    <property type="entry name" value="MEMBRANE COMPONENT OF TRANSPORTER-RELATED"/>
    <property type="match status" value="1"/>
</dbReference>
<evidence type="ECO:0000256" key="1">
    <source>
        <dbReference type="ARBA" id="ARBA00004651"/>
    </source>
</evidence>
<dbReference type="InterPro" id="IPR050250">
    <property type="entry name" value="Macrolide_Exporter_MacB"/>
</dbReference>
<feature type="transmembrane region" description="Helical" evidence="6">
    <location>
        <begin position="736"/>
        <end position="756"/>
    </location>
</feature>
<dbReference type="EMBL" id="CAMAPC010000003">
    <property type="protein sequence ID" value="CAH9052378.1"/>
    <property type="molecule type" value="Genomic_DNA"/>
</dbReference>
<sequence>MLSNYLTILYRNILRQWLYSAINIVGLTVGFICCILIWLFIQNETGYDQNFKQAEQIYRVTTRVERGENQDPIVVALTSPPVGVLLKSDFDGIASYTRLMMGGFDLKYENKSFNERVYFADENFFEIFELPVLAGNLSSALSQPEAVVLTKNKALKYFGSVEAAINKSMLLDSTRNVIVTAVLDDLPKNTHLSFDVLLSMPMLQQFFGEDILEDWNGRAAGYTYIKLHEGQSISPIMMGLPEFINNRLPNPEVSRLEIQSIQDIHLHSSRKFEMKKGGDISAVITMAIVALAILLMACFNYINLSTALATMRSKEVGVRKVLGAEKGQLAMQFITESAVTSVISAILALIGIVFFLPYFNSFLSLDIQFDWQNVEFWVGLFVILAVVVLLGGGYSAFYQAALNPIVALRNSDFQPGRFGGTQLRKLLVIVQFAVSVVLMVATLVVYQQVQFAKNIDVGYEKENMVVLYGAGNPAVRDAYEVMKSQWQSHPKITDVTASSSTPPVSLMGRVQYRIPSKNQPEFDYIAFNAIDFNYFSTYGINMVAGQAFSEQRKSEAFTSESGAGVIINERAVEVLGWKTPATAVGQQMIIKSIDGERDVMTTIIGVSKNIHVSSVHDPIHPQVYFVMRPYMKDISIRINGDQQEALAHIRNVWKQKLPNISMIDGFVDVGFDSLYRDEEHRLKLFTCFSIIAVTIALLGLFGLSMFTAQRKVKEISIRQVLGAEMPDIISMLSKDFLKLVALSNLIGAPLAYFMMSNWLSEFSYRIDFPILSLISVIVVTLILSFITIASQAIRVASIPPANSLRDE</sequence>
<feature type="transmembrane region" description="Helical" evidence="6">
    <location>
        <begin position="21"/>
        <end position="41"/>
    </location>
</feature>
<gene>
    <name evidence="10" type="ORF">PSECIP111854_00957</name>
    <name evidence="9" type="ORF">PSECIP111951_00162</name>
</gene>
<dbReference type="GO" id="GO:0022857">
    <property type="term" value="F:transmembrane transporter activity"/>
    <property type="evidence" value="ECO:0007669"/>
    <property type="project" value="TreeGrafter"/>
</dbReference>
<evidence type="ECO:0000313" key="11">
    <source>
        <dbReference type="Proteomes" id="UP001152467"/>
    </source>
</evidence>
<feature type="transmembrane region" description="Helical" evidence="6">
    <location>
        <begin position="280"/>
        <end position="302"/>
    </location>
</feature>
<reference evidence="10 12" key="1">
    <citation type="submission" date="2022-07" db="EMBL/GenBank/DDBJ databases">
        <authorList>
            <person name="Criscuolo A."/>
        </authorList>
    </citation>
    <scope>NUCLEOTIDE SEQUENCE</scope>
    <source>
        <strain evidence="12">CIP 111951</strain>
        <strain evidence="10">CIP111854</strain>
        <strain evidence="9">CIP111951</strain>
    </source>
</reference>
<feature type="transmembrane region" description="Helical" evidence="6">
    <location>
        <begin position="338"/>
        <end position="356"/>
    </location>
</feature>
<dbReference type="Proteomes" id="UP001152485">
    <property type="component" value="Unassembled WGS sequence"/>
</dbReference>
<feature type="transmembrane region" description="Helical" evidence="6">
    <location>
        <begin position="426"/>
        <end position="446"/>
    </location>
</feature>
<organism evidence="10 11">
    <name type="scientific">Pseudoalteromonas holothuriae</name>
    <dbReference type="NCBI Taxonomy" id="2963714"/>
    <lineage>
        <taxon>Bacteria</taxon>
        <taxon>Pseudomonadati</taxon>
        <taxon>Pseudomonadota</taxon>
        <taxon>Gammaproteobacteria</taxon>
        <taxon>Alteromonadales</taxon>
        <taxon>Pseudoalteromonadaceae</taxon>
        <taxon>Pseudoalteromonas</taxon>
    </lineage>
</organism>
<evidence type="ECO:0008006" key="13">
    <source>
        <dbReference type="Google" id="ProtNLM"/>
    </source>
</evidence>
<dbReference type="GO" id="GO:0005886">
    <property type="term" value="C:plasma membrane"/>
    <property type="evidence" value="ECO:0007669"/>
    <property type="project" value="UniProtKB-SubCell"/>
</dbReference>
<protein>
    <recommendedName>
        <fullName evidence="13">ABC transporter permease</fullName>
    </recommendedName>
</protein>
<proteinExistence type="predicted"/>
<evidence type="ECO:0000313" key="9">
    <source>
        <dbReference type="EMBL" id="CAH9050289.1"/>
    </source>
</evidence>
<keyword evidence="11" id="KW-1185">Reference proteome</keyword>
<feature type="transmembrane region" description="Helical" evidence="6">
    <location>
        <begin position="688"/>
        <end position="708"/>
    </location>
</feature>
<evidence type="ECO:0000256" key="6">
    <source>
        <dbReference type="SAM" id="Phobius"/>
    </source>
</evidence>
<evidence type="ECO:0000259" key="7">
    <source>
        <dbReference type="Pfam" id="PF02687"/>
    </source>
</evidence>